<gene>
    <name evidence="2" type="ORF">GJQ55_03900</name>
</gene>
<keyword evidence="3" id="KW-1185">Reference proteome</keyword>
<keyword evidence="1" id="KW-1133">Transmembrane helix</keyword>
<feature type="transmembrane region" description="Helical" evidence="1">
    <location>
        <begin position="30"/>
        <end position="48"/>
    </location>
</feature>
<proteinExistence type="predicted"/>
<feature type="transmembrane region" description="Helical" evidence="1">
    <location>
        <begin position="275"/>
        <end position="294"/>
    </location>
</feature>
<organism evidence="2 3">
    <name type="scientific">Venatoribacter cucullus</name>
    <dbReference type="NCBI Taxonomy" id="2661630"/>
    <lineage>
        <taxon>Bacteria</taxon>
        <taxon>Pseudomonadati</taxon>
        <taxon>Pseudomonadota</taxon>
        <taxon>Gammaproteobacteria</taxon>
        <taxon>Oceanospirillales</taxon>
        <taxon>Oceanospirillaceae</taxon>
        <taxon>Venatoribacter</taxon>
    </lineage>
</organism>
<reference evidence="2 3" key="1">
    <citation type="submission" date="2019-11" db="EMBL/GenBank/DDBJ databases">
        <title>Venatorbacter sp. nov. a predator of Campylobacter and other Gram-negative bacteria.</title>
        <authorList>
            <person name="Saeedi A."/>
            <person name="Cummings N.J."/>
            <person name="Connerton I.F."/>
            <person name="Connerton P.L."/>
        </authorList>
    </citation>
    <scope>NUCLEOTIDE SEQUENCE [LARGE SCALE GENOMIC DNA]</scope>
    <source>
        <strain evidence="2">XL5</strain>
    </source>
</reference>
<name>A0A9X7UX85_9GAMM</name>
<dbReference type="AlphaFoldDB" id="A0A9X7UX85"/>
<dbReference type="EMBL" id="CP046056">
    <property type="protein sequence ID" value="QQD23680.1"/>
    <property type="molecule type" value="Genomic_DNA"/>
</dbReference>
<dbReference type="Pfam" id="PF05684">
    <property type="entry name" value="DUF819"/>
    <property type="match status" value="1"/>
</dbReference>
<dbReference type="PANTHER" id="PTHR34289:SF8">
    <property type="entry name" value="DUF819 DOMAIN-CONTAINING PROTEIN"/>
    <property type="match status" value="1"/>
</dbReference>
<dbReference type="RefSeq" id="WP_228346214.1">
    <property type="nucleotide sequence ID" value="NZ_CP046056.1"/>
</dbReference>
<evidence type="ECO:0000313" key="3">
    <source>
        <dbReference type="Proteomes" id="UP000596074"/>
    </source>
</evidence>
<dbReference type="Proteomes" id="UP000596074">
    <property type="component" value="Chromosome"/>
</dbReference>
<dbReference type="PANTHER" id="PTHR34289">
    <property type="entry name" value="PROTEIN, PUTATIVE (DUF819)-RELATED"/>
    <property type="match status" value="1"/>
</dbReference>
<dbReference type="KEGG" id="vcw:GJQ55_03900"/>
<dbReference type="InterPro" id="IPR008537">
    <property type="entry name" value="DUF819"/>
</dbReference>
<feature type="transmembrane region" description="Helical" evidence="1">
    <location>
        <begin position="329"/>
        <end position="350"/>
    </location>
</feature>
<feature type="transmembrane region" description="Helical" evidence="1">
    <location>
        <begin position="356"/>
        <end position="380"/>
    </location>
</feature>
<protein>
    <submittedName>
        <fullName evidence="2">DUF819 family protein</fullName>
    </submittedName>
</protein>
<feature type="transmembrane region" description="Helical" evidence="1">
    <location>
        <begin position="147"/>
        <end position="170"/>
    </location>
</feature>
<feature type="transmembrane region" description="Helical" evidence="1">
    <location>
        <begin position="217"/>
        <end position="237"/>
    </location>
</feature>
<keyword evidence="1" id="KW-0472">Membrane</keyword>
<sequence>MLVILCGLCLPALLIWLCQRLPWLDKAGVVVLSFTLGILLAASGVLPAGDDIRALQSTLAEVSVALALPLLVFSMDVGAALRLAGNTLKSLGLALLAVMLVSTVAAVLFAPHLNDIWQIAGMSVGAYTGGGPNMAAIKTAIGADDTLFTTMITYDILLSAMYLLFVMTIAKPIFSRLLPAFQAPEQEQDHSVFRHLADETAHAYKPLLRLALLPKTLLALLLAGVIVGAAVGIAKLVPGSMASAIAIIAITTLGVAASFVPAVRNLPNSYPLGMYLILVFCFTTGSMTDTGILTRLNMPLFGYISCILIGAMVLQALLCRWLKIDTDTFLITASAAIMSVPFIPVIAGALKNRALIVPGFAAAIIGYVLGNYLGIAVAWATRALI</sequence>
<keyword evidence="1" id="KW-0812">Transmembrane</keyword>
<accession>A0A9X7UX85</accession>
<feature type="transmembrane region" description="Helical" evidence="1">
    <location>
        <begin position="300"/>
        <end position="322"/>
    </location>
</feature>
<evidence type="ECO:0000256" key="1">
    <source>
        <dbReference type="SAM" id="Phobius"/>
    </source>
</evidence>
<evidence type="ECO:0000313" key="2">
    <source>
        <dbReference type="EMBL" id="QQD23680.1"/>
    </source>
</evidence>
<feature type="transmembrane region" description="Helical" evidence="1">
    <location>
        <begin position="60"/>
        <end position="84"/>
    </location>
</feature>
<feature type="transmembrane region" description="Helical" evidence="1">
    <location>
        <begin position="90"/>
        <end position="109"/>
    </location>
</feature>
<feature type="transmembrane region" description="Helical" evidence="1">
    <location>
        <begin position="243"/>
        <end position="263"/>
    </location>
</feature>